<proteinExistence type="predicted"/>
<gene>
    <name evidence="1" type="ORF">BN381_80002</name>
</gene>
<dbReference type="AlphaFoldDB" id="R4Z7G6"/>
<evidence type="ECO:0000313" key="1">
    <source>
        <dbReference type="EMBL" id="CCM65472.1"/>
    </source>
</evidence>
<evidence type="ECO:0000313" key="2">
    <source>
        <dbReference type="Proteomes" id="UP000018291"/>
    </source>
</evidence>
<dbReference type="Gene3D" id="2.130.10.10">
    <property type="entry name" value="YVTN repeat-like/Quinoprotein amine dehydrogenase"/>
    <property type="match status" value="1"/>
</dbReference>
<organism evidence="1 2">
    <name type="scientific">Candidatus Neomicrothrix parvicella RN1</name>
    <dbReference type="NCBI Taxonomy" id="1229780"/>
    <lineage>
        <taxon>Bacteria</taxon>
        <taxon>Bacillati</taxon>
        <taxon>Actinomycetota</taxon>
        <taxon>Acidimicrobiia</taxon>
        <taxon>Acidimicrobiales</taxon>
        <taxon>Microthrixaceae</taxon>
        <taxon>Candidatus Neomicrothrix</taxon>
    </lineage>
</organism>
<comment type="caution">
    <text evidence="1">The sequence shown here is derived from an EMBL/GenBank/DDBJ whole genome shotgun (WGS) entry which is preliminary data.</text>
</comment>
<dbReference type="eggNOG" id="ENOG5033TEW">
    <property type="taxonomic scope" value="Bacteria"/>
</dbReference>
<dbReference type="EMBL" id="CANL01000078">
    <property type="protein sequence ID" value="CCM65472.1"/>
    <property type="molecule type" value="Genomic_DNA"/>
</dbReference>
<dbReference type="HOGENOM" id="CLU_383895_0_0_11"/>
<dbReference type="InterPro" id="IPR011044">
    <property type="entry name" value="Quino_amine_DH_bsu"/>
</dbReference>
<dbReference type="SUPFAM" id="SSF50969">
    <property type="entry name" value="YVTN repeat-like/Quinoprotein amine dehydrogenase"/>
    <property type="match status" value="1"/>
</dbReference>
<reference evidence="1 2" key="1">
    <citation type="journal article" date="2013" name="ISME J.">
        <title>Metabolic model for the filamentous 'Candidatus Microthrix parvicella' based on genomic and metagenomic analyses.</title>
        <authorList>
            <person name="Jon McIlroy S."/>
            <person name="Kristiansen R."/>
            <person name="Albertsen M."/>
            <person name="Michael Karst S."/>
            <person name="Rossetti S."/>
            <person name="Lund Nielsen J."/>
            <person name="Tandoi V."/>
            <person name="James Seviour R."/>
            <person name="Nielsen P.H."/>
        </authorList>
    </citation>
    <scope>NUCLEOTIDE SEQUENCE [LARGE SCALE GENOMIC DNA]</scope>
    <source>
        <strain evidence="1 2">RN1</strain>
    </source>
</reference>
<dbReference type="SUPFAM" id="SSF50998">
    <property type="entry name" value="Quinoprotein alcohol dehydrogenase-like"/>
    <property type="match status" value="1"/>
</dbReference>
<dbReference type="InterPro" id="IPR015943">
    <property type="entry name" value="WD40/YVTN_repeat-like_dom_sf"/>
</dbReference>
<keyword evidence="2" id="KW-1185">Reference proteome</keyword>
<dbReference type="STRING" id="1229780.BN381_80002"/>
<dbReference type="InterPro" id="IPR011047">
    <property type="entry name" value="Quinoprotein_ADH-like_sf"/>
</dbReference>
<sequence>MIVRIASGREDLPWANGLADHLRTEGFQVADEDDFVELDATVAVLSDGAIGDPKWRTAVEGATGSRLVPVQLHPTEVPDDPDLQELRIINWIQPAAGPPEATYPLIALVLRSNPELYSARRRLAMQADSWAGANRPADLLVDSRKYAGELRALVAQLAGDPLLQPNKLMSEFVDGSVKRSQRRLFLLFRRGLRATAVVVLLGLLLGTVLPRLREEGRQSFNSLTAMDAPDMRGQTPEWFAVMATSVLMSSDDPVEDGIARITIHKQLALPWSEGDIFNSFYEGLNGSVPFGATSVGVVFAKGDGSSNFGVYDMDGQKLRWSMQLPKEMLGAEVSPEGAFAVTLGDFGPGILDLQSRDLREVSPPVKAEIAKVDVGGETASLASFGGQLWNLDVRSAEASKVAKFDDLFDMVALKGGGTRAAVRNEDQYGLVDAATGEMLVEVPIPEDVIAPSASPVPDDDALLFVGEDDQVWKAAADSDPRPTGISVQAASGGIQSLANGRVVVGGILSHPEVYDVATGASLGEVCRDTASLRSLHPSADGLRMSCSGDRATTIWPLPDQRVAVEQGLLSDQARSVSKGYVLVADGDNVKVSKNGTPLADIEMSAGKVVALSLSQEGRSVLIGTDEGVVFQFENVDGEFRHVLSWHTPDRSPVVSVGWLPGPVVATGSGAAWRVPTCDRCLSDAGLIDEVKERVRSCWSDEQLKNVESRTRDRLAIRVCD</sequence>
<accession>R4Z7G6</accession>
<name>R4Z7G6_9ACTN</name>
<dbReference type="Proteomes" id="UP000018291">
    <property type="component" value="Unassembled WGS sequence"/>
</dbReference>
<protein>
    <submittedName>
        <fullName evidence="1">Uncharacterized protein</fullName>
    </submittedName>
</protein>